<evidence type="ECO:0000256" key="7">
    <source>
        <dbReference type="ARBA" id="ARBA00022840"/>
    </source>
</evidence>
<dbReference type="WBParaSite" id="ACRNAN_Path_1125.g4346.t1">
    <property type="protein sequence ID" value="ACRNAN_Path_1125.g4346.t1"/>
    <property type="gene ID" value="ACRNAN_Path_1125.g4346"/>
</dbReference>
<comment type="similarity">
    <text evidence="2 9">Belongs to the PI3/PI4-kinase family. Type II PI4K subfamily.</text>
</comment>
<evidence type="ECO:0000313" key="13">
    <source>
        <dbReference type="WBParaSite" id="ACRNAN_Path_1125.g4346.t1"/>
    </source>
</evidence>
<dbReference type="Gene3D" id="1.10.1070.20">
    <property type="match status" value="1"/>
</dbReference>
<evidence type="ECO:0000256" key="6">
    <source>
        <dbReference type="ARBA" id="ARBA00022777"/>
    </source>
</evidence>
<feature type="region of interest" description="Disordered" evidence="10">
    <location>
        <begin position="1"/>
        <end position="48"/>
    </location>
</feature>
<comment type="catalytic activity">
    <reaction evidence="9">
        <text>a 1,2-diacyl-sn-glycero-3-phospho-(1D-myo-inositol) + ATP = a 1,2-diacyl-sn-glycero-3-phospho-(1D-myo-inositol 4-phosphate) + ADP + H(+)</text>
        <dbReference type="Rhea" id="RHEA:19877"/>
        <dbReference type="ChEBI" id="CHEBI:15378"/>
        <dbReference type="ChEBI" id="CHEBI:30616"/>
        <dbReference type="ChEBI" id="CHEBI:57880"/>
        <dbReference type="ChEBI" id="CHEBI:58178"/>
        <dbReference type="ChEBI" id="CHEBI:456216"/>
        <dbReference type="EC" id="2.7.1.67"/>
    </reaction>
</comment>
<dbReference type="GO" id="GO:0005802">
    <property type="term" value="C:trans-Golgi network"/>
    <property type="evidence" value="ECO:0007669"/>
    <property type="project" value="TreeGrafter"/>
</dbReference>
<evidence type="ECO:0000256" key="9">
    <source>
        <dbReference type="RuleBase" id="RU367084"/>
    </source>
</evidence>
<accession>A0A914BW04</accession>
<dbReference type="GO" id="GO:0007030">
    <property type="term" value="P:Golgi organization"/>
    <property type="evidence" value="ECO:0007669"/>
    <property type="project" value="TreeGrafter"/>
</dbReference>
<evidence type="ECO:0000256" key="1">
    <source>
        <dbReference type="ARBA" id="ARBA00004236"/>
    </source>
</evidence>
<dbReference type="PROSITE" id="PS50290">
    <property type="entry name" value="PI3_4_KINASE_3"/>
    <property type="match status" value="1"/>
</dbReference>
<evidence type="ECO:0000256" key="10">
    <source>
        <dbReference type="SAM" id="MobiDB-lite"/>
    </source>
</evidence>
<dbReference type="GO" id="GO:0005768">
    <property type="term" value="C:endosome"/>
    <property type="evidence" value="ECO:0007669"/>
    <property type="project" value="TreeGrafter"/>
</dbReference>
<keyword evidence="3" id="KW-1003">Cell membrane</keyword>
<keyword evidence="4 9" id="KW-0808">Transferase</keyword>
<dbReference type="EC" id="2.7.1.67" evidence="9"/>
<reference evidence="13" key="1">
    <citation type="submission" date="2022-11" db="UniProtKB">
        <authorList>
            <consortium name="WormBaseParasite"/>
        </authorList>
    </citation>
    <scope>IDENTIFICATION</scope>
</reference>
<name>A0A914BW04_9BILA</name>
<dbReference type="InterPro" id="IPR000403">
    <property type="entry name" value="PI3/4_kinase_cat_dom"/>
</dbReference>
<dbReference type="AlphaFoldDB" id="A0A914BW04"/>
<proteinExistence type="inferred from homology"/>
<dbReference type="PANTHER" id="PTHR12865:SF5">
    <property type="entry name" value="PHOSPHATIDYLINOSITOL 4-KINASE TYPE 2"/>
    <property type="match status" value="1"/>
</dbReference>
<evidence type="ECO:0000256" key="2">
    <source>
        <dbReference type="ARBA" id="ARBA00008941"/>
    </source>
</evidence>
<comment type="subcellular location">
    <subcellularLocation>
        <location evidence="1">Cell membrane</location>
    </subcellularLocation>
    <subcellularLocation>
        <location evidence="9">Membrane</location>
        <topology evidence="9">Peripheral membrane protein</topology>
    </subcellularLocation>
</comment>
<keyword evidence="12" id="KW-1185">Reference proteome</keyword>
<dbReference type="GO" id="GO:0046854">
    <property type="term" value="P:phosphatidylinositol phosphate biosynthetic process"/>
    <property type="evidence" value="ECO:0007669"/>
    <property type="project" value="UniProtKB-UniRule"/>
</dbReference>
<evidence type="ECO:0000256" key="3">
    <source>
        <dbReference type="ARBA" id="ARBA00022475"/>
    </source>
</evidence>
<keyword evidence="5 9" id="KW-0547">Nucleotide-binding</keyword>
<keyword evidence="7 9" id="KW-0067">ATP-binding</keyword>
<dbReference type="GO" id="GO:0005524">
    <property type="term" value="F:ATP binding"/>
    <property type="evidence" value="ECO:0007669"/>
    <property type="project" value="UniProtKB-UniRule"/>
</dbReference>
<keyword evidence="8 9" id="KW-0472">Membrane</keyword>
<evidence type="ECO:0000259" key="11">
    <source>
        <dbReference type="PROSITE" id="PS50290"/>
    </source>
</evidence>
<dbReference type="GO" id="GO:0007032">
    <property type="term" value="P:endosome organization"/>
    <property type="evidence" value="ECO:0007669"/>
    <property type="project" value="TreeGrafter"/>
</dbReference>
<dbReference type="GO" id="GO:0004430">
    <property type="term" value="F:1-phosphatidylinositol 4-kinase activity"/>
    <property type="evidence" value="ECO:0007669"/>
    <property type="project" value="UniProtKB-UniRule"/>
</dbReference>
<evidence type="ECO:0000256" key="8">
    <source>
        <dbReference type="ARBA" id="ARBA00023136"/>
    </source>
</evidence>
<protein>
    <recommendedName>
        <fullName evidence="9">Phosphatidylinositol 4-kinase type 2</fullName>
        <ecNumber evidence="9">2.7.1.67</ecNumber>
    </recommendedName>
</protein>
<evidence type="ECO:0000313" key="12">
    <source>
        <dbReference type="Proteomes" id="UP000887540"/>
    </source>
</evidence>
<dbReference type="Pfam" id="PF00454">
    <property type="entry name" value="PI3_PI4_kinase"/>
    <property type="match status" value="1"/>
</dbReference>
<feature type="domain" description="PI3K/PI4K catalytic" evidence="11">
    <location>
        <begin position="93"/>
        <end position="400"/>
    </location>
</feature>
<dbReference type="GO" id="GO:0005765">
    <property type="term" value="C:lysosomal membrane"/>
    <property type="evidence" value="ECO:0007669"/>
    <property type="project" value="TreeGrafter"/>
</dbReference>
<evidence type="ECO:0000256" key="4">
    <source>
        <dbReference type="ARBA" id="ARBA00022679"/>
    </source>
</evidence>
<dbReference type="PANTHER" id="PTHR12865">
    <property type="entry name" value="PHOSPHATIDYLINOSITOL 4-KINASE TYPE-II"/>
    <property type="match status" value="1"/>
</dbReference>
<sequence length="431" mass="50014">KKGMANMAEENVQEDYNSTLDQPSLDPTPESEASSSSAGPNDIITNGSSITETEVEELISQFATTSTRFEVTNASDADFNYNLGNAILAIDAEIYPQLICEGSSGSYYVFDQKGQKLAVFKPKDEEPFAPGNPKWPKFFQRVLCICCFGRACLIPNIGYLAETAASIIDERLELHVVPKTRIVKLKSPTFNYRKWFYRFISPSYFKEGSYQLYVDGYRQAGEVLREWETNENALTEEERRVFIEKFQRMCVLDYVIRNTDRHDDNWLIRHVPGKDMKIAAIDNGLSFPFQHPECTSRFRTFPFAWASLNIANEPWDRELRQKLLKKLTQTCVDSLCREIRCLFRHHRSENSESMIRHNQPLLIRNQMRVLRGQIWNLREALENDETPAEMVRKTPILVSKRRNKKKSDDWKNAYKVKNAVLINRFCWCCCC</sequence>
<dbReference type="Proteomes" id="UP000887540">
    <property type="component" value="Unplaced"/>
</dbReference>
<keyword evidence="6 9" id="KW-0418">Kinase</keyword>
<dbReference type="InterPro" id="IPR039756">
    <property type="entry name" value="Lsb6/PI4K2"/>
</dbReference>
<dbReference type="GO" id="GO:0005886">
    <property type="term" value="C:plasma membrane"/>
    <property type="evidence" value="ECO:0007669"/>
    <property type="project" value="UniProtKB-SubCell"/>
</dbReference>
<evidence type="ECO:0000256" key="5">
    <source>
        <dbReference type="ARBA" id="ARBA00022741"/>
    </source>
</evidence>
<organism evidence="12 13">
    <name type="scientific">Acrobeloides nanus</name>
    <dbReference type="NCBI Taxonomy" id="290746"/>
    <lineage>
        <taxon>Eukaryota</taxon>
        <taxon>Metazoa</taxon>
        <taxon>Ecdysozoa</taxon>
        <taxon>Nematoda</taxon>
        <taxon>Chromadorea</taxon>
        <taxon>Rhabditida</taxon>
        <taxon>Tylenchina</taxon>
        <taxon>Cephalobomorpha</taxon>
        <taxon>Cephaloboidea</taxon>
        <taxon>Cephalobidae</taxon>
        <taxon>Acrobeloides</taxon>
    </lineage>
</organism>